<keyword evidence="2" id="KW-0418">Kinase</keyword>
<dbReference type="GO" id="GO:0050300">
    <property type="term" value="F:aminoglycoside 6-kinase activity"/>
    <property type="evidence" value="ECO:0007669"/>
    <property type="project" value="UniProtKB-EC"/>
</dbReference>
<protein>
    <submittedName>
        <fullName evidence="2">Streptomycin 6-kinase</fullName>
        <ecNumber evidence="2">2.7.1.72</ecNumber>
    </submittedName>
</protein>
<dbReference type="SUPFAM" id="SSF56112">
    <property type="entry name" value="Protein kinase-like (PK-like)"/>
    <property type="match status" value="1"/>
</dbReference>
<keyword evidence="2" id="KW-0808">Transferase</keyword>
<feature type="domain" description="Aminoglycoside phosphotransferase" evidence="1">
    <location>
        <begin position="45"/>
        <end position="254"/>
    </location>
</feature>
<dbReference type="InterPro" id="IPR002575">
    <property type="entry name" value="Aminoglycoside_PTrfase"/>
</dbReference>
<evidence type="ECO:0000313" key="2">
    <source>
        <dbReference type="EMBL" id="MBB5955208.1"/>
    </source>
</evidence>
<sequence length="287" mass="30724">MTPDELRALTARLTLRFGPEVAAWCADVPALAARLAARWDLTLGEPYDGGASSLAIRCTTSDGTPGVLKLTPDAPFLATQVEMLRSLAPSGRVPRVFAHDGDAVVLEAVVPGTEATPTPEQWAGLMSALHSVEPPAGLERTLRGRLEEAFARIGRRLTEPKIAAHLDRAAWDRAIERCERLLDTQTTVVLLHGDLHPGNVLDGGARGLVAIDPKTCVGDPCFDAMDYVVEAAGAEGVGVRCRQVAAAYGLDPDRLFEWSRVNAPLYVIGHLTWGGPEQAIDELLTLV</sequence>
<keyword evidence="3" id="KW-1185">Reference proteome</keyword>
<comment type="caution">
    <text evidence="2">The sequence shown here is derived from an EMBL/GenBank/DDBJ whole genome shotgun (WGS) entry which is preliminary data.</text>
</comment>
<reference evidence="2 3" key="1">
    <citation type="submission" date="2020-08" db="EMBL/GenBank/DDBJ databases">
        <title>Genomic Encyclopedia of Type Strains, Phase III (KMG-III): the genomes of soil and plant-associated and newly described type strains.</title>
        <authorList>
            <person name="Whitman W."/>
        </authorList>
    </citation>
    <scope>NUCLEOTIDE SEQUENCE [LARGE SCALE GENOMIC DNA]</scope>
    <source>
        <strain evidence="2 3">CECT 8640</strain>
    </source>
</reference>
<dbReference type="InterPro" id="IPR011009">
    <property type="entry name" value="Kinase-like_dom_sf"/>
</dbReference>
<name>A0A841CGA4_9PSEU</name>
<dbReference type="EMBL" id="JACHJN010000002">
    <property type="protein sequence ID" value="MBB5955208.1"/>
    <property type="molecule type" value="Genomic_DNA"/>
</dbReference>
<gene>
    <name evidence="2" type="ORF">FHS29_001778</name>
</gene>
<dbReference type="RefSeq" id="WP_312864828.1">
    <property type="nucleotide sequence ID" value="NZ_JACHJN010000002.1"/>
</dbReference>
<dbReference type="Proteomes" id="UP000547510">
    <property type="component" value="Unassembled WGS sequence"/>
</dbReference>
<dbReference type="EC" id="2.7.1.72" evidence="2"/>
<dbReference type="Gene3D" id="3.30.200.20">
    <property type="entry name" value="Phosphorylase Kinase, domain 1"/>
    <property type="match status" value="1"/>
</dbReference>
<dbReference type="Gene3D" id="3.90.1200.10">
    <property type="match status" value="1"/>
</dbReference>
<accession>A0A841CGA4</accession>
<dbReference type="Pfam" id="PF01636">
    <property type="entry name" value="APH"/>
    <property type="match status" value="1"/>
</dbReference>
<evidence type="ECO:0000313" key="3">
    <source>
        <dbReference type="Proteomes" id="UP000547510"/>
    </source>
</evidence>
<dbReference type="AlphaFoldDB" id="A0A841CGA4"/>
<evidence type="ECO:0000259" key="1">
    <source>
        <dbReference type="Pfam" id="PF01636"/>
    </source>
</evidence>
<proteinExistence type="predicted"/>
<organism evidence="2 3">
    <name type="scientific">Saccharothrix tamanrassetensis</name>
    <dbReference type="NCBI Taxonomy" id="1051531"/>
    <lineage>
        <taxon>Bacteria</taxon>
        <taxon>Bacillati</taxon>
        <taxon>Actinomycetota</taxon>
        <taxon>Actinomycetes</taxon>
        <taxon>Pseudonocardiales</taxon>
        <taxon>Pseudonocardiaceae</taxon>
        <taxon>Saccharothrix</taxon>
    </lineage>
</organism>